<dbReference type="InterPro" id="IPR020568">
    <property type="entry name" value="Ribosomal_Su5_D2-typ_SF"/>
</dbReference>
<keyword evidence="4 7" id="KW-0689">Ribosomal protein</keyword>
<dbReference type="InterPro" id="IPR005712">
    <property type="entry name" value="Ribosomal_uS5_bac-type"/>
</dbReference>
<dbReference type="PROSITE" id="PS00585">
    <property type="entry name" value="RIBOSOMAL_S5"/>
    <property type="match status" value="1"/>
</dbReference>
<sequence>MQRIDPSELEIQEKVIFINRVSKVVKGGRRFSFTALVAIGDGNGTVGLGKGKASEVPEAIRKAIEQAKKTLIRFPLKNGTIPYDIIGKFSAGEVLIKPAPKGTGVIAGGAVRAVLEVSGIENIVAKSIRSHNPFNEAKATLNGLVSLKDPEVVRRLRGKSSEEETREAQKNA</sequence>
<dbReference type="PROSITE" id="PS50881">
    <property type="entry name" value="S5_DSRBD"/>
    <property type="match status" value="1"/>
</dbReference>
<dbReference type="GO" id="GO:0006412">
    <property type="term" value="P:translation"/>
    <property type="evidence" value="ECO:0007669"/>
    <property type="project" value="InterPro"/>
</dbReference>
<dbReference type="EMBL" id="UOGH01000202">
    <property type="protein sequence ID" value="VAX31252.1"/>
    <property type="molecule type" value="Genomic_DNA"/>
</dbReference>
<dbReference type="GO" id="GO:0005737">
    <property type="term" value="C:cytoplasm"/>
    <property type="evidence" value="ECO:0007669"/>
    <property type="project" value="UniProtKB-ARBA"/>
</dbReference>
<dbReference type="AlphaFoldDB" id="A0A3B1CSA5"/>
<dbReference type="InterPro" id="IPR000851">
    <property type="entry name" value="Ribosomal_uS5"/>
</dbReference>
<accession>A0A3B1CSA5</accession>
<evidence type="ECO:0000256" key="4">
    <source>
        <dbReference type="ARBA" id="ARBA00022980"/>
    </source>
</evidence>
<dbReference type="GO" id="GO:0042254">
    <property type="term" value="P:ribosome biogenesis"/>
    <property type="evidence" value="ECO:0007669"/>
    <property type="project" value="UniProtKB-ARBA"/>
</dbReference>
<name>A0A3B1CSA5_9ZZZZ</name>
<dbReference type="InterPro" id="IPR013810">
    <property type="entry name" value="Ribosomal_uS5_N"/>
</dbReference>
<evidence type="ECO:0000256" key="1">
    <source>
        <dbReference type="ARBA" id="ARBA00008945"/>
    </source>
</evidence>
<evidence type="ECO:0000256" key="3">
    <source>
        <dbReference type="ARBA" id="ARBA00022884"/>
    </source>
</evidence>
<dbReference type="InterPro" id="IPR014721">
    <property type="entry name" value="Ribsml_uS5_D2-typ_fold_subgr"/>
</dbReference>
<gene>
    <name evidence="7" type="ORF">MNBD_NITROSPIRAE02-1040</name>
</gene>
<keyword evidence="5" id="KW-0687">Ribonucleoprotein</keyword>
<dbReference type="GO" id="GO:0003735">
    <property type="term" value="F:structural constituent of ribosome"/>
    <property type="evidence" value="ECO:0007669"/>
    <property type="project" value="InterPro"/>
</dbReference>
<dbReference type="GO" id="GO:0019843">
    <property type="term" value="F:rRNA binding"/>
    <property type="evidence" value="ECO:0007669"/>
    <property type="project" value="UniProtKB-KW"/>
</dbReference>
<organism evidence="7">
    <name type="scientific">hydrothermal vent metagenome</name>
    <dbReference type="NCBI Taxonomy" id="652676"/>
    <lineage>
        <taxon>unclassified sequences</taxon>
        <taxon>metagenomes</taxon>
        <taxon>ecological metagenomes</taxon>
    </lineage>
</organism>
<dbReference type="FunFam" id="3.30.230.10:FF:000002">
    <property type="entry name" value="30S ribosomal protein S5"/>
    <property type="match status" value="1"/>
</dbReference>
<dbReference type="SUPFAM" id="SSF54768">
    <property type="entry name" value="dsRNA-binding domain-like"/>
    <property type="match status" value="1"/>
</dbReference>
<dbReference type="SUPFAM" id="SSF54211">
    <property type="entry name" value="Ribosomal protein S5 domain 2-like"/>
    <property type="match status" value="1"/>
</dbReference>
<keyword evidence="3" id="KW-0694">RNA-binding</keyword>
<dbReference type="PANTHER" id="PTHR48277">
    <property type="entry name" value="MITOCHONDRIAL RIBOSOMAL PROTEIN S5"/>
    <property type="match status" value="1"/>
</dbReference>
<dbReference type="Gene3D" id="3.30.160.20">
    <property type="match status" value="1"/>
</dbReference>
<keyword evidence="2" id="KW-0699">rRNA-binding</keyword>
<dbReference type="GO" id="GO:0015935">
    <property type="term" value="C:small ribosomal subunit"/>
    <property type="evidence" value="ECO:0007669"/>
    <property type="project" value="InterPro"/>
</dbReference>
<reference evidence="7" key="1">
    <citation type="submission" date="2018-06" db="EMBL/GenBank/DDBJ databases">
        <authorList>
            <person name="Zhirakovskaya E."/>
        </authorList>
    </citation>
    <scope>NUCLEOTIDE SEQUENCE</scope>
</reference>
<dbReference type="Pfam" id="PF03719">
    <property type="entry name" value="Ribosomal_S5_C"/>
    <property type="match status" value="1"/>
</dbReference>
<dbReference type="Gene3D" id="3.30.230.10">
    <property type="match status" value="1"/>
</dbReference>
<comment type="similarity">
    <text evidence="1">Belongs to the universal ribosomal protein uS5 family.</text>
</comment>
<dbReference type="FunFam" id="3.30.160.20:FF:000001">
    <property type="entry name" value="30S ribosomal protein S5"/>
    <property type="match status" value="1"/>
</dbReference>
<evidence type="ECO:0000313" key="7">
    <source>
        <dbReference type="EMBL" id="VAX31252.1"/>
    </source>
</evidence>
<evidence type="ECO:0000259" key="6">
    <source>
        <dbReference type="PROSITE" id="PS50881"/>
    </source>
</evidence>
<dbReference type="Pfam" id="PF00333">
    <property type="entry name" value="Ribosomal_S5"/>
    <property type="match status" value="1"/>
</dbReference>
<dbReference type="NCBIfam" id="TIGR01021">
    <property type="entry name" value="rpsE_bact"/>
    <property type="match status" value="1"/>
</dbReference>
<dbReference type="InterPro" id="IPR018192">
    <property type="entry name" value="Ribosomal_uS5_N_CS"/>
</dbReference>
<dbReference type="HAMAP" id="MF_01307_B">
    <property type="entry name" value="Ribosomal_uS5_B"/>
    <property type="match status" value="1"/>
</dbReference>
<protein>
    <submittedName>
        <fullName evidence="7">SSU ribosomal protein S5p (S2e)</fullName>
    </submittedName>
</protein>
<evidence type="ECO:0000256" key="5">
    <source>
        <dbReference type="ARBA" id="ARBA00023274"/>
    </source>
</evidence>
<proteinExistence type="inferred from homology"/>
<dbReference type="PANTHER" id="PTHR48277:SF1">
    <property type="entry name" value="MITOCHONDRIAL RIBOSOMAL PROTEIN S5"/>
    <property type="match status" value="1"/>
</dbReference>
<evidence type="ECO:0000256" key="2">
    <source>
        <dbReference type="ARBA" id="ARBA00022730"/>
    </source>
</evidence>
<dbReference type="InterPro" id="IPR005324">
    <property type="entry name" value="Ribosomal_uS5_C"/>
</dbReference>
<feature type="domain" description="S5 DRBM" evidence="6">
    <location>
        <begin position="11"/>
        <end position="74"/>
    </location>
</feature>